<dbReference type="Proteomes" id="UP000812031">
    <property type="component" value="Unassembled WGS sequence"/>
</dbReference>
<protein>
    <recommendedName>
        <fullName evidence="4">Methyltransferase</fullName>
    </recommendedName>
</protein>
<dbReference type="RefSeq" id="WP_219316846.1">
    <property type="nucleotide sequence ID" value="NZ_JAHWYN010000005.1"/>
</dbReference>
<evidence type="ECO:0000313" key="2">
    <source>
        <dbReference type="EMBL" id="MBW4360362.1"/>
    </source>
</evidence>
<evidence type="ECO:0000313" key="3">
    <source>
        <dbReference type="Proteomes" id="UP000812031"/>
    </source>
</evidence>
<dbReference type="EMBL" id="JAHWYN010000005">
    <property type="protein sequence ID" value="MBW4360362.1"/>
    <property type="molecule type" value="Genomic_DNA"/>
</dbReference>
<reference evidence="2 3" key="1">
    <citation type="submission" date="2021-07" db="EMBL/GenBank/DDBJ databases">
        <title>Flavobacterium sp. nov. isolated from sediment on the Taihu Lake.</title>
        <authorList>
            <person name="Qu J.-H."/>
        </authorList>
    </citation>
    <scope>NUCLEOTIDE SEQUENCE [LARGE SCALE GENOMIC DNA]</scope>
    <source>
        <strain evidence="2 3">NAS39</strain>
    </source>
</reference>
<organism evidence="2 3">
    <name type="scientific">Flavobacterium taihuense</name>
    <dbReference type="NCBI Taxonomy" id="2857508"/>
    <lineage>
        <taxon>Bacteria</taxon>
        <taxon>Pseudomonadati</taxon>
        <taxon>Bacteroidota</taxon>
        <taxon>Flavobacteriia</taxon>
        <taxon>Flavobacteriales</taxon>
        <taxon>Flavobacteriaceae</taxon>
        <taxon>Flavobacterium</taxon>
    </lineage>
</organism>
<proteinExistence type="predicted"/>
<keyword evidence="3" id="KW-1185">Reference proteome</keyword>
<evidence type="ECO:0000256" key="1">
    <source>
        <dbReference type="SAM" id="Coils"/>
    </source>
</evidence>
<sequence>MINKIKSIINEFRVNNKQIRLKLSELESQNRELEWAHIYHDSIRGKKWIEELPLNVGRWAGNYSFFYVLNRILSDYMPEKILDLGLGESSKFISAYIENYLFESSHIIVEQDKNWIDSFQERFKLSTNSKIIHCPIAVKEVNGFNVKLYQDFNEKIIEKFDLYIIDGPFGSERFSRYDIISLVERITEDDQFIIIMDDTDRKGERDTLNEIKKLLSSKEINYYIGEYTGNKIVTIIASEKYKFSISL</sequence>
<evidence type="ECO:0008006" key="4">
    <source>
        <dbReference type="Google" id="ProtNLM"/>
    </source>
</evidence>
<feature type="coiled-coil region" evidence="1">
    <location>
        <begin position="9"/>
        <end position="36"/>
    </location>
</feature>
<gene>
    <name evidence="2" type="ORF">KZH69_07675</name>
</gene>
<comment type="caution">
    <text evidence="2">The sequence shown here is derived from an EMBL/GenBank/DDBJ whole genome shotgun (WGS) entry which is preliminary data.</text>
</comment>
<keyword evidence="1" id="KW-0175">Coiled coil</keyword>
<accession>A0ABS6XUM3</accession>
<name>A0ABS6XUM3_9FLAO</name>